<sequence>MFSLAELTEILGALPDPVFILTRSGRYVAVLGGSDARYYHDGSGLVGQRISDVLVAEKADWFLAEIAKALQAGTLHVVEYGLAGSDVKGLSSDGPQQRIWFEGRVQALAFRVDGEEAVVWVASNITERHELEQRLRAQSETDALTGLWNRRHFEKRAPLEHERAQRHAYPVAILIFDIDHFKSINDSCGHEIGDQVLKQVAQTVKACIRESDLVTRWGGDEFTVLMPYADAGHAATAAEKIRQAIASLAFSGGLKVSVSIGVAEWATPHESIGRALSRADEALYGAKSEGRNRVVLAAPPRDAQDHAMTVRHARLLWRRHFESGHSQIDAQHRSLFECVEAVQEAAAKLEPGNLASVCAAIDRLIDDLHSHFRYEEEVLGEADWPGLIAHRLEHTRLLSKAARLRAELTQAQSAAAAAELIDFLIVDMVANHMLRADRAFHALFRPASETRQD</sequence>
<comment type="similarity">
    <text evidence="1">Belongs to the hemerythrin family.</text>
</comment>
<dbReference type="Gene3D" id="3.30.450.20">
    <property type="entry name" value="PAS domain"/>
    <property type="match status" value="1"/>
</dbReference>
<proteinExistence type="inferred from homology"/>
<reference evidence="7 8" key="1">
    <citation type="submission" date="2020-06" db="EMBL/GenBank/DDBJ databases">
        <title>Draft genome of Uliginosibacterium sp. IMCC34675.</title>
        <authorList>
            <person name="Song J."/>
        </authorList>
    </citation>
    <scope>NUCLEOTIDE SEQUENCE [LARGE SCALE GENOMIC DNA]</scope>
    <source>
        <strain evidence="7 8">IMCC34675</strain>
    </source>
</reference>
<protein>
    <recommendedName>
        <fullName evidence="2">diguanylate cyclase</fullName>
        <ecNumber evidence="2">2.7.7.65</ecNumber>
    </recommendedName>
</protein>
<dbReference type="InterPro" id="IPR050469">
    <property type="entry name" value="Diguanylate_Cyclase"/>
</dbReference>
<keyword evidence="3" id="KW-0479">Metal-binding</keyword>
<name>A0ABX2IJN9_9RHOO</name>
<organism evidence="7 8">
    <name type="scientific">Uliginosibacterium aquaticum</name>
    <dbReference type="NCBI Taxonomy" id="2731212"/>
    <lineage>
        <taxon>Bacteria</taxon>
        <taxon>Pseudomonadati</taxon>
        <taxon>Pseudomonadota</taxon>
        <taxon>Betaproteobacteria</taxon>
        <taxon>Rhodocyclales</taxon>
        <taxon>Zoogloeaceae</taxon>
        <taxon>Uliginosibacterium</taxon>
    </lineage>
</organism>
<evidence type="ECO:0000313" key="8">
    <source>
        <dbReference type="Proteomes" id="UP000778523"/>
    </source>
</evidence>
<comment type="catalytic activity">
    <reaction evidence="5">
        <text>2 GTP = 3',3'-c-di-GMP + 2 diphosphate</text>
        <dbReference type="Rhea" id="RHEA:24898"/>
        <dbReference type="ChEBI" id="CHEBI:33019"/>
        <dbReference type="ChEBI" id="CHEBI:37565"/>
        <dbReference type="ChEBI" id="CHEBI:58805"/>
        <dbReference type="EC" id="2.7.7.65"/>
    </reaction>
</comment>
<dbReference type="SUPFAM" id="SSF47188">
    <property type="entry name" value="Hemerythrin-like"/>
    <property type="match status" value="1"/>
</dbReference>
<dbReference type="PANTHER" id="PTHR45138">
    <property type="entry name" value="REGULATORY COMPONENTS OF SENSORY TRANSDUCTION SYSTEM"/>
    <property type="match status" value="1"/>
</dbReference>
<dbReference type="InterPro" id="IPR000160">
    <property type="entry name" value="GGDEF_dom"/>
</dbReference>
<dbReference type="RefSeq" id="WP_170023236.1">
    <property type="nucleotide sequence ID" value="NZ_JABCSC020000006.1"/>
</dbReference>
<dbReference type="Pfam" id="PF01814">
    <property type="entry name" value="Hemerythrin"/>
    <property type="match status" value="1"/>
</dbReference>
<dbReference type="CDD" id="cd12107">
    <property type="entry name" value="Hemerythrin"/>
    <property type="match status" value="1"/>
</dbReference>
<dbReference type="InterPro" id="IPR043128">
    <property type="entry name" value="Rev_trsase/Diguanyl_cyclase"/>
</dbReference>
<dbReference type="InterPro" id="IPR035938">
    <property type="entry name" value="Hemerythrin-like_sf"/>
</dbReference>
<evidence type="ECO:0000256" key="3">
    <source>
        <dbReference type="ARBA" id="ARBA00022723"/>
    </source>
</evidence>
<gene>
    <name evidence="7" type="ORF">HJ583_018155</name>
</gene>
<evidence type="ECO:0000259" key="6">
    <source>
        <dbReference type="PROSITE" id="PS50887"/>
    </source>
</evidence>
<evidence type="ECO:0000256" key="4">
    <source>
        <dbReference type="ARBA" id="ARBA00023004"/>
    </source>
</evidence>
<dbReference type="CDD" id="cd01949">
    <property type="entry name" value="GGDEF"/>
    <property type="match status" value="1"/>
</dbReference>
<evidence type="ECO:0000256" key="5">
    <source>
        <dbReference type="ARBA" id="ARBA00034247"/>
    </source>
</evidence>
<dbReference type="InterPro" id="IPR035965">
    <property type="entry name" value="PAS-like_dom_sf"/>
</dbReference>
<dbReference type="SMART" id="SM00267">
    <property type="entry name" value="GGDEF"/>
    <property type="match status" value="1"/>
</dbReference>
<keyword evidence="8" id="KW-1185">Reference proteome</keyword>
<dbReference type="EC" id="2.7.7.65" evidence="2"/>
<feature type="domain" description="GGDEF" evidence="6">
    <location>
        <begin position="169"/>
        <end position="299"/>
    </location>
</feature>
<dbReference type="SUPFAM" id="SSF55785">
    <property type="entry name" value="PYP-like sensor domain (PAS domain)"/>
    <property type="match status" value="1"/>
</dbReference>
<dbReference type="SUPFAM" id="SSF55073">
    <property type="entry name" value="Nucleotide cyclase"/>
    <property type="match status" value="1"/>
</dbReference>
<dbReference type="InterPro" id="IPR029787">
    <property type="entry name" value="Nucleotide_cyclase"/>
</dbReference>
<dbReference type="PANTHER" id="PTHR45138:SF9">
    <property type="entry name" value="DIGUANYLATE CYCLASE DGCM-RELATED"/>
    <property type="match status" value="1"/>
</dbReference>
<keyword evidence="4" id="KW-0408">Iron</keyword>
<dbReference type="NCBIfam" id="TIGR02481">
    <property type="entry name" value="hemeryth_dom"/>
    <property type="match status" value="1"/>
</dbReference>
<dbReference type="InterPro" id="IPR012827">
    <property type="entry name" value="Hemerythrin_metal-bd"/>
</dbReference>
<dbReference type="EMBL" id="JABCSC020000006">
    <property type="protein sequence ID" value="NSL56960.1"/>
    <property type="molecule type" value="Genomic_DNA"/>
</dbReference>
<dbReference type="PROSITE" id="PS50887">
    <property type="entry name" value="GGDEF"/>
    <property type="match status" value="1"/>
</dbReference>
<evidence type="ECO:0000256" key="2">
    <source>
        <dbReference type="ARBA" id="ARBA00012528"/>
    </source>
</evidence>
<dbReference type="NCBIfam" id="TIGR00254">
    <property type="entry name" value="GGDEF"/>
    <property type="match status" value="1"/>
</dbReference>
<dbReference type="Gene3D" id="3.30.70.270">
    <property type="match status" value="1"/>
</dbReference>
<dbReference type="Gene3D" id="1.20.120.50">
    <property type="entry name" value="Hemerythrin-like"/>
    <property type="match status" value="1"/>
</dbReference>
<dbReference type="InterPro" id="IPR012312">
    <property type="entry name" value="Hemerythrin-like"/>
</dbReference>
<comment type="caution">
    <text evidence="7">The sequence shown here is derived from an EMBL/GenBank/DDBJ whole genome shotgun (WGS) entry which is preliminary data.</text>
</comment>
<evidence type="ECO:0000256" key="1">
    <source>
        <dbReference type="ARBA" id="ARBA00010587"/>
    </source>
</evidence>
<evidence type="ECO:0000313" key="7">
    <source>
        <dbReference type="EMBL" id="NSL56960.1"/>
    </source>
</evidence>
<dbReference type="Proteomes" id="UP000778523">
    <property type="component" value="Unassembled WGS sequence"/>
</dbReference>
<accession>A0ABX2IJN9</accession>
<dbReference type="Pfam" id="PF00990">
    <property type="entry name" value="GGDEF"/>
    <property type="match status" value="1"/>
</dbReference>